<dbReference type="InterPro" id="IPR001466">
    <property type="entry name" value="Beta-lactam-related"/>
</dbReference>
<keyword evidence="7" id="KW-0732">Signal</keyword>
<feature type="chain" id="PRO_5045734858" description="Beta-lactamase" evidence="7">
    <location>
        <begin position="25"/>
        <end position="389"/>
    </location>
</feature>
<accession>A0ABW8ZKN6</accession>
<dbReference type="PROSITE" id="PS51257">
    <property type="entry name" value="PROKAR_LIPOPROTEIN"/>
    <property type="match status" value="1"/>
</dbReference>
<evidence type="ECO:0000313" key="9">
    <source>
        <dbReference type="EMBL" id="MFL9883345.1"/>
    </source>
</evidence>
<comment type="caution">
    <text evidence="9">The sequence shown here is derived from an EMBL/GenBank/DDBJ whole genome shotgun (WGS) entry which is preliminary data.</text>
</comment>
<dbReference type="EMBL" id="JAQQFN010000006">
    <property type="protein sequence ID" value="MFL9883345.1"/>
    <property type="molecule type" value="Genomic_DNA"/>
</dbReference>
<dbReference type="Proteomes" id="UP001629249">
    <property type="component" value="Unassembled WGS sequence"/>
</dbReference>
<dbReference type="EC" id="3.5.2.6" evidence="3 6"/>
<evidence type="ECO:0000256" key="3">
    <source>
        <dbReference type="ARBA" id="ARBA00012865"/>
    </source>
</evidence>
<protein>
    <recommendedName>
        <fullName evidence="3 6">Beta-lactamase</fullName>
        <ecNumber evidence="3 6">3.5.2.6</ecNumber>
    </recommendedName>
</protein>
<evidence type="ECO:0000256" key="4">
    <source>
        <dbReference type="ARBA" id="ARBA00022801"/>
    </source>
</evidence>
<dbReference type="InterPro" id="IPR050491">
    <property type="entry name" value="AmpC-like"/>
</dbReference>
<dbReference type="InterPro" id="IPR001586">
    <property type="entry name" value="Beta-lactam_class-C_AS"/>
</dbReference>
<dbReference type="SUPFAM" id="SSF56601">
    <property type="entry name" value="beta-lactamase/transpeptidase-like"/>
    <property type="match status" value="1"/>
</dbReference>
<evidence type="ECO:0000259" key="8">
    <source>
        <dbReference type="Pfam" id="PF00144"/>
    </source>
</evidence>
<keyword evidence="5 6" id="KW-0046">Antibiotic resistance</keyword>
<dbReference type="InterPro" id="IPR012338">
    <property type="entry name" value="Beta-lactam/transpept-like"/>
</dbReference>
<dbReference type="RefSeq" id="WP_153141433.1">
    <property type="nucleotide sequence ID" value="NZ_JAQQFH010000005.1"/>
</dbReference>
<dbReference type="PANTHER" id="PTHR46825:SF8">
    <property type="entry name" value="BETA-LACTAMASE-RELATED"/>
    <property type="match status" value="1"/>
</dbReference>
<comment type="similarity">
    <text evidence="2 6">Belongs to the class-C beta-lactamase family.</text>
</comment>
<organism evidence="9 10">
    <name type="scientific">Paraburkholderia agricolaris</name>
    <dbReference type="NCBI Taxonomy" id="2152888"/>
    <lineage>
        <taxon>Bacteria</taxon>
        <taxon>Pseudomonadati</taxon>
        <taxon>Pseudomonadota</taxon>
        <taxon>Betaproteobacteria</taxon>
        <taxon>Burkholderiales</taxon>
        <taxon>Burkholderiaceae</taxon>
        <taxon>Paraburkholderia</taxon>
    </lineage>
</organism>
<feature type="signal peptide" evidence="7">
    <location>
        <begin position="1"/>
        <end position="24"/>
    </location>
</feature>
<sequence>MNLRAISVIATTLFACAITTVSRAADDQQSRISQTVTRAIQPVMAKDNIAGMAVGIVDGDKHFVFNYGLASTETKQPVTRDTLFELGSVSKTLTATLASYAQVRGDLSLSDQSDKYLPSLRNSQFGKVSLLNLGTHTPGGLPLQVPDSIHNNDQLMQYFQQWQPTYAPGTYRTYANPGIGALGLITAKSMGQDFSRLMENQLFPALDMKRSYIKVPASALNDYAQGYTKQGAPIRMAPGVLSEEAYGVRTTAADMIRFVQANMNLIPLDPKFQRAVTDTHTGYFKAGAMTQDLIWEQYPYPVKLQTLLDGNSPAMIFNATPVTAISPPQAPREDVWINKTGSTNGFGAYIAFIPQKRLGIVILANKNFPIEERVSAAYRILTALANGQQ</sequence>
<evidence type="ECO:0000256" key="5">
    <source>
        <dbReference type="ARBA" id="ARBA00023251"/>
    </source>
</evidence>
<name>A0ABW8ZKN6_9BURK</name>
<dbReference type="InterPro" id="IPR058136">
    <property type="entry name" value="AmpC"/>
</dbReference>
<comment type="catalytic activity">
    <reaction evidence="1 6">
        <text>a beta-lactam + H2O = a substituted beta-amino acid</text>
        <dbReference type="Rhea" id="RHEA:20401"/>
        <dbReference type="ChEBI" id="CHEBI:15377"/>
        <dbReference type="ChEBI" id="CHEBI:35627"/>
        <dbReference type="ChEBI" id="CHEBI:140347"/>
        <dbReference type="EC" id="3.5.2.6"/>
    </reaction>
</comment>
<dbReference type="NCBIfam" id="NF033085">
    <property type="entry name" value="bla_class_C"/>
    <property type="match status" value="1"/>
</dbReference>
<reference evidence="9 10" key="1">
    <citation type="journal article" date="2024" name="Chem. Sci.">
        <title>Discovery of megapolipeptins by genome mining of a Burkholderiales bacteria collection.</title>
        <authorList>
            <person name="Paulo B.S."/>
            <person name="Recchia M.J.J."/>
            <person name="Lee S."/>
            <person name="Fergusson C.H."/>
            <person name="Romanowski S.B."/>
            <person name="Hernandez A."/>
            <person name="Krull N."/>
            <person name="Liu D.Y."/>
            <person name="Cavanagh H."/>
            <person name="Bos A."/>
            <person name="Gray C.A."/>
            <person name="Murphy B.T."/>
            <person name="Linington R.G."/>
            <person name="Eustaquio A.S."/>
        </authorList>
    </citation>
    <scope>NUCLEOTIDE SEQUENCE [LARGE SCALE GENOMIC DNA]</scope>
    <source>
        <strain evidence="9 10">RL16-012-BIC-B</strain>
    </source>
</reference>
<keyword evidence="4 6" id="KW-0378">Hydrolase</keyword>
<dbReference type="Gene3D" id="3.40.710.10">
    <property type="entry name" value="DD-peptidase/beta-lactamase superfamily"/>
    <property type="match status" value="1"/>
</dbReference>
<evidence type="ECO:0000256" key="2">
    <source>
        <dbReference type="ARBA" id="ARBA00007840"/>
    </source>
</evidence>
<evidence type="ECO:0000256" key="1">
    <source>
        <dbReference type="ARBA" id="ARBA00001526"/>
    </source>
</evidence>
<evidence type="ECO:0000256" key="6">
    <source>
        <dbReference type="RuleBase" id="RU361140"/>
    </source>
</evidence>
<dbReference type="PANTHER" id="PTHR46825">
    <property type="entry name" value="D-ALANYL-D-ALANINE-CARBOXYPEPTIDASE/ENDOPEPTIDASE AMPH"/>
    <property type="match status" value="1"/>
</dbReference>
<gene>
    <name evidence="9" type="ORF">PQR66_09940</name>
</gene>
<feature type="domain" description="Beta-lactamase-related" evidence="8">
    <location>
        <begin position="37"/>
        <end position="383"/>
    </location>
</feature>
<proteinExistence type="inferred from homology"/>
<evidence type="ECO:0000256" key="7">
    <source>
        <dbReference type="SAM" id="SignalP"/>
    </source>
</evidence>
<dbReference type="PROSITE" id="PS00336">
    <property type="entry name" value="BETA_LACTAMASE_C"/>
    <property type="match status" value="1"/>
</dbReference>
<evidence type="ECO:0000313" key="10">
    <source>
        <dbReference type="Proteomes" id="UP001629249"/>
    </source>
</evidence>
<keyword evidence="10" id="KW-1185">Reference proteome</keyword>
<dbReference type="Pfam" id="PF00144">
    <property type="entry name" value="Beta-lactamase"/>
    <property type="match status" value="1"/>
</dbReference>